<gene>
    <name evidence="1" type="primary">ubiF_3</name>
    <name evidence="1" type="ORF">NCTC9962_03006</name>
</gene>
<name>A0A377B0K1_ECOLX</name>
<organism evidence="1 2">
    <name type="scientific">Escherichia coli</name>
    <dbReference type="NCBI Taxonomy" id="562"/>
    <lineage>
        <taxon>Bacteria</taxon>
        <taxon>Pseudomonadati</taxon>
        <taxon>Pseudomonadota</taxon>
        <taxon>Gammaproteobacteria</taxon>
        <taxon>Enterobacterales</taxon>
        <taxon>Enterobacteriaceae</taxon>
        <taxon>Escherichia</taxon>
    </lineage>
</organism>
<reference evidence="1 2" key="1">
    <citation type="submission" date="2018-06" db="EMBL/GenBank/DDBJ databases">
        <authorList>
            <consortium name="Pathogen Informatics"/>
            <person name="Doyle S."/>
        </authorList>
    </citation>
    <scope>NUCLEOTIDE SEQUENCE [LARGE SCALE GENOMIC DNA]</scope>
    <source>
        <strain evidence="1 2">NCTC9962</strain>
    </source>
</reference>
<dbReference type="EMBL" id="UGED01000007">
    <property type="protein sequence ID" value="STL43238.1"/>
    <property type="molecule type" value="Genomic_DNA"/>
</dbReference>
<proteinExistence type="predicted"/>
<evidence type="ECO:0000313" key="1">
    <source>
        <dbReference type="EMBL" id="STL43238.1"/>
    </source>
</evidence>
<protein>
    <submittedName>
        <fullName evidence="1">2-octaprenyl-3-methyl-6-methoxy-1,4-benzoquinol hydroxylase</fullName>
        <ecNumber evidence="1">1.14.13.-</ecNumber>
    </submittedName>
</protein>
<dbReference type="Proteomes" id="UP000254052">
    <property type="component" value="Unassembled WGS sequence"/>
</dbReference>
<dbReference type="EC" id="1.14.13.-" evidence="1"/>
<sequence length="47" mass="5232">MQSGMDLFYAGFSNNLPPLRFMRNLGLMAAERAGVLKRQALKYALGL</sequence>
<dbReference type="GO" id="GO:0016491">
    <property type="term" value="F:oxidoreductase activity"/>
    <property type="evidence" value="ECO:0007669"/>
    <property type="project" value="UniProtKB-KW"/>
</dbReference>
<dbReference type="AlphaFoldDB" id="A0A377B0K1"/>
<accession>A0A377B0K1</accession>
<evidence type="ECO:0000313" key="2">
    <source>
        <dbReference type="Proteomes" id="UP000254052"/>
    </source>
</evidence>
<keyword evidence="1" id="KW-0560">Oxidoreductase</keyword>